<dbReference type="AlphaFoldDB" id="A0A1X7VSU8"/>
<accession>A0A1X7VSU8</accession>
<organism evidence="5">
    <name type="scientific">Amphimedon queenslandica</name>
    <name type="common">Sponge</name>
    <dbReference type="NCBI Taxonomy" id="400682"/>
    <lineage>
        <taxon>Eukaryota</taxon>
        <taxon>Metazoa</taxon>
        <taxon>Porifera</taxon>
        <taxon>Demospongiae</taxon>
        <taxon>Heteroscleromorpha</taxon>
        <taxon>Haplosclerida</taxon>
        <taxon>Niphatidae</taxon>
        <taxon>Amphimedon</taxon>
    </lineage>
</organism>
<evidence type="ECO:0000313" key="5">
    <source>
        <dbReference type="EnsemblMetazoa" id="Aqu2.1.42488_001"/>
    </source>
</evidence>
<evidence type="ECO:0000256" key="3">
    <source>
        <dbReference type="ARBA" id="ARBA00022801"/>
    </source>
</evidence>
<protein>
    <submittedName>
        <fullName evidence="5">Uncharacterized protein</fullName>
    </submittedName>
</protein>
<dbReference type="GO" id="GO:0004519">
    <property type="term" value="F:endonuclease activity"/>
    <property type="evidence" value="ECO:0007669"/>
    <property type="project" value="UniProtKB-KW"/>
</dbReference>
<name>A0A1X7VSU8_AMPQE</name>
<dbReference type="Pfam" id="PF01771">
    <property type="entry name" value="Viral_alk_exo"/>
    <property type="match status" value="1"/>
</dbReference>
<proteinExistence type="predicted"/>
<dbReference type="InParanoid" id="A0A1X7VSU8"/>
<reference evidence="5" key="1">
    <citation type="submission" date="2017-05" db="UniProtKB">
        <authorList>
            <consortium name="EnsemblMetazoa"/>
        </authorList>
    </citation>
    <scope>IDENTIFICATION</scope>
</reference>
<dbReference type="GO" id="GO:0004527">
    <property type="term" value="F:exonuclease activity"/>
    <property type="evidence" value="ECO:0007669"/>
    <property type="project" value="UniProtKB-KW"/>
</dbReference>
<evidence type="ECO:0000256" key="2">
    <source>
        <dbReference type="ARBA" id="ARBA00022759"/>
    </source>
</evidence>
<sequence>MLHRTLDPDSLIIVLGDIKNIVPTTGLKQFWENSPTHYSEQPHSNLWIHVIFCYEKYINFQKEFIVPSIRQCCDYLKSITLSQEEVNQIKVATREQARSNLWHALYNGRITSSRFGEILHRRHLTDSQRIVKDVMGYKKNTPNISHHKFYGEETMSLAHLNVIMKP</sequence>
<keyword evidence="3" id="KW-0378">Hydrolase</keyword>
<dbReference type="Gene3D" id="3.90.320.10">
    <property type="match status" value="1"/>
</dbReference>
<keyword evidence="2" id="KW-0255">Endonuclease</keyword>
<keyword evidence="1" id="KW-0540">Nuclease</keyword>
<dbReference type="EnsemblMetazoa" id="Aqu2.1.42488_001">
    <property type="protein sequence ID" value="Aqu2.1.42488_001"/>
    <property type="gene ID" value="Aqu2.1.42488"/>
</dbReference>
<keyword evidence="4" id="KW-0269">Exonuclease</keyword>
<evidence type="ECO:0000256" key="1">
    <source>
        <dbReference type="ARBA" id="ARBA00022722"/>
    </source>
</evidence>
<dbReference type="InterPro" id="IPR011604">
    <property type="entry name" value="PDDEXK-like_dom_sf"/>
</dbReference>
<dbReference type="InterPro" id="IPR034720">
    <property type="entry name" value="Viral_alk_exo"/>
</dbReference>
<evidence type="ECO:0000256" key="4">
    <source>
        <dbReference type="ARBA" id="ARBA00022839"/>
    </source>
</evidence>